<protein>
    <recommendedName>
        <fullName evidence="2">Rad61 Wapl domain-containing protein</fullName>
    </recommendedName>
</protein>
<feature type="domain" description="Rad61 Wapl" evidence="2">
    <location>
        <begin position="245"/>
        <end position="611"/>
    </location>
</feature>
<evidence type="ECO:0000259" key="2">
    <source>
        <dbReference type="Pfam" id="PF16997"/>
    </source>
</evidence>
<dbReference type="EMBL" id="UFAJ01000343">
    <property type="protein sequence ID" value="SSD60396.1"/>
    <property type="molecule type" value="Genomic_DNA"/>
</dbReference>
<gene>
    <name evidence="3" type="ORF">SCODWIG_02157</name>
</gene>
<evidence type="ECO:0000256" key="1">
    <source>
        <dbReference type="SAM" id="MobiDB-lite"/>
    </source>
</evidence>
<evidence type="ECO:0000313" key="4">
    <source>
        <dbReference type="Proteomes" id="UP000262825"/>
    </source>
</evidence>
<proteinExistence type="predicted"/>
<dbReference type="Proteomes" id="UP000262825">
    <property type="component" value="Unassembled WGS sequence"/>
</dbReference>
<dbReference type="InterPro" id="IPR031550">
    <property type="entry name" value="Rad61_Wapl"/>
</dbReference>
<reference evidence="4" key="1">
    <citation type="submission" date="2018-06" db="EMBL/GenBank/DDBJ databases">
        <authorList>
            <person name="Guldener U."/>
        </authorList>
    </citation>
    <scope>NUCLEOTIDE SEQUENCE [LARGE SCALE GENOMIC DNA]</scope>
    <source>
        <strain evidence="4">UTAD17</strain>
    </source>
</reference>
<organism evidence="3 4">
    <name type="scientific">Saccharomycodes ludwigii</name>
    <dbReference type="NCBI Taxonomy" id="36035"/>
    <lineage>
        <taxon>Eukaryota</taxon>
        <taxon>Fungi</taxon>
        <taxon>Dikarya</taxon>
        <taxon>Ascomycota</taxon>
        <taxon>Saccharomycotina</taxon>
        <taxon>Saccharomycetes</taxon>
        <taxon>Saccharomycodales</taxon>
        <taxon>Saccharomycodaceae</taxon>
        <taxon>Saccharomycodes</taxon>
    </lineage>
</organism>
<name>A0A376B6T0_9ASCO</name>
<evidence type="ECO:0000313" key="3">
    <source>
        <dbReference type="EMBL" id="SSD60396.1"/>
    </source>
</evidence>
<dbReference type="AlphaFoldDB" id="A0A376B6T0"/>
<feature type="compositionally biased region" description="Polar residues" evidence="1">
    <location>
        <begin position="83"/>
        <end position="92"/>
    </location>
</feature>
<dbReference type="Pfam" id="PF16997">
    <property type="entry name" value="Wap1"/>
    <property type="match status" value="1"/>
</dbReference>
<dbReference type="VEuPathDB" id="FungiDB:SCODWIG_02157"/>
<feature type="region of interest" description="Disordered" evidence="1">
    <location>
        <begin position="74"/>
        <end position="96"/>
    </location>
</feature>
<keyword evidence="4" id="KW-1185">Reference proteome</keyword>
<dbReference type="InterPro" id="IPR038496">
    <property type="entry name" value="Rad61_Wapl_sf"/>
</dbReference>
<dbReference type="Gene3D" id="1.25.10.60">
    <property type="entry name" value="Rad61, Wapl domain"/>
    <property type="match status" value="1"/>
</dbReference>
<sequence>MVRVYGKYVKYKNIKRKLSIEELEDSQGIFSDNEDDNDNYKEFKHGNDLGGHLKVDEGTTVLCKNIDDQTERCAEQRKPQVSDMKSPSTTLNEDPLNGMLDFLNNEYAISPRRKKKPKLISSNNNRDSYSEINNTLSTTTTPEIDGVAFNNLQEKIDGVSTYITKIDSEFANSLIAQTSNIKETPPEDKANTFTAAVVVDDKQKKNFYGPKRSHLVKLSNDNEDSDETNSVASYDCINTDDELPSTQDFNQLINMGTDLQFNDDINFILEKQCEFHEKMISLILAIANSPYLKKYIIRYKYKDILGWCFKNKDKKFLFLQVLLAFLIGLQASPNDTFWDSAFGVEDYCYLLGNKINNIEEYFVHEKLELSKYGGLDFADLLNTLRTDETDIKYLILKVLNVTRPENIVNNLKIQNALANIFMVNSDKDKYTEMIFPLLDPKYYSLFLQYLVDNFNKYKENEQYLKLLVKVSNECNNFEIVRLTKLSLQYICEQGCNIHEDKMDLVILHLGICLNILSGTGKRIQVEDIDIKSILKLFDSQIFKQMDRQDSNFFIENLFILVFSYIVLLCEIQLEVTKIDFIKEQLRIFASTDIGMQNQSIEHHIQHILEVL</sequence>
<accession>A0A376B6T0</accession>